<accession>A0AAE0YL40</accession>
<organism evidence="1 2">
    <name type="scientific">Elysia crispata</name>
    <name type="common">lettuce slug</name>
    <dbReference type="NCBI Taxonomy" id="231223"/>
    <lineage>
        <taxon>Eukaryota</taxon>
        <taxon>Metazoa</taxon>
        <taxon>Spiralia</taxon>
        <taxon>Lophotrochozoa</taxon>
        <taxon>Mollusca</taxon>
        <taxon>Gastropoda</taxon>
        <taxon>Heterobranchia</taxon>
        <taxon>Euthyneura</taxon>
        <taxon>Panpulmonata</taxon>
        <taxon>Sacoglossa</taxon>
        <taxon>Placobranchoidea</taxon>
        <taxon>Plakobranchidae</taxon>
        <taxon>Elysia</taxon>
    </lineage>
</organism>
<dbReference type="EMBL" id="JAWDGP010005952">
    <property type="protein sequence ID" value="KAK3749194.1"/>
    <property type="molecule type" value="Genomic_DNA"/>
</dbReference>
<dbReference type="Proteomes" id="UP001283361">
    <property type="component" value="Unassembled WGS sequence"/>
</dbReference>
<keyword evidence="2" id="KW-1185">Reference proteome</keyword>
<comment type="caution">
    <text evidence="1">The sequence shown here is derived from an EMBL/GenBank/DDBJ whole genome shotgun (WGS) entry which is preliminary data.</text>
</comment>
<protein>
    <submittedName>
        <fullName evidence="1">Uncharacterized protein</fullName>
    </submittedName>
</protein>
<evidence type="ECO:0000313" key="1">
    <source>
        <dbReference type="EMBL" id="KAK3749194.1"/>
    </source>
</evidence>
<name>A0AAE0YL40_9GAST</name>
<evidence type="ECO:0000313" key="2">
    <source>
        <dbReference type="Proteomes" id="UP001283361"/>
    </source>
</evidence>
<sequence length="120" mass="14018">MCNGISSKFPVSEQQGGQRRCRCLPEDQEQMQVKLHRQCYWSSSNDESGQERRKVVVSVNVYTRVGDISRFVRGISRGFCDCLHQDRRYLVIFVSVYTRTGISRGFCEFIHQDGDILWFL</sequence>
<dbReference type="AlphaFoldDB" id="A0AAE0YL40"/>
<proteinExistence type="predicted"/>
<reference evidence="1" key="1">
    <citation type="journal article" date="2023" name="G3 (Bethesda)">
        <title>A reference genome for the long-term kleptoplast-retaining sea slug Elysia crispata morphotype clarki.</title>
        <authorList>
            <person name="Eastman K.E."/>
            <person name="Pendleton A.L."/>
            <person name="Shaikh M.A."/>
            <person name="Suttiyut T."/>
            <person name="Ogas R."/>
            <person name="Tomko P."/>
            <person name="Gavelis G."/>
            <person name="Widhalm J.R."/>
            <person name="Wisecaver J.H."/>
        </authorList>
    </citation>
    <scope>NUCLEOTIDE SEQUENCE</scope>
    <source>
        <strain evidence="1">ECLA1</strain>
    </source>
</reference>
<gene>
    <name evidence="1" type="ORF">RRG08_063006</name>
</gene>